<feature type="domain" description="Alpha/beta hydrolase fold-3" evidence="3">
    <location>
        <begin position="112"/>
        <end position="334"/>
    </location>
</feature>
<evidence type="ECO:0000256" key="1">
    <source>
        <dbReference type="ARBA" id="ARBA00010515"/>
    </source>
</evidence>
<dbReference type="Proteomes" id="UP001634393">
    <property type="component" value="Unassembled WGS sequence"/>
</dbReference>
<evidence type="ECO:0000313" key="5">
    <source>
        <dbReference type="Proteomes" id="UP001634393"/>
    </source>
</evidence>
<sequence>MAKHAFLLLFSLIIKILLQTTIATTHENRSPKTTNHTVEEAYKVLGISQNPDGSLTREIRIPMVNATPFVDPTKLTPIALSKDVFLNPFTNKSWVRLFRPLRPPRNTKLPLIIYLHGGDFVLFSATTLVFHNFCNAISSQVPAVIVSVEYRLAPEHRLPAAFDDAVNAILWVKNQALGILDRDPWLEKYADFSRVFLLGSASGGNIVYHAALRSLDFDLHPVQIQGIIMNQPYFSGVQRTESELRLIEDPYLPLYVNDVLWTLALPENANRDHAFCNPLTLGSYFGKVKRLPRCMVKGNTEDPLVDRGKNLVKLLESFGVQVVSLIVEGGFHGVELTNVTAAQELYNFIKDFILSV</sequence>
<dbReference type="PANTHER" id="PTHR23024:SF113">
    <property type="entry name" value="CARBOXYLESTERASE 8-RELATED"/>
    <property type="match status" value="1"/>
</dbReference>
<accession>A0ABD3U5E8</accession>
<dbReference type="InterPro" id="IPR013094">
    <property type="entry name" value="AB_hydrolase_3"/>
</dbReference>
<organism evidence="4 5">
    <name type="scientific">Penstemon smallii</name>
    <dbReference type="NCBI Taxonomy" id="265156"/>
    <lineage>
        <taxon>Eukaryota</taxon>
        <taxon>Viridiplantae</taxon>
        <taxon>Streptophyta</taxon>
        <taxon>Embryophyta</taxon>
        <taxon>Tracheophyta</taxon>
        <taxon>Spermatophyta</taxon>
        <taxon>Magnoliopsida</taxon>
        <taxon>eudicotyledons</taxon>
        <taxon>Gunneridae</taxon>
        <taxon>Pentapetalae</taxon>
        <taxon>asterids</taxon>
        <taxon>lamiids</taxon>
        <taxon>Lamiales</taxon>
        <taxon>Plantaginaceae</taxon>
        <taxon>Cheloneae</taxon>
        <taxon>Penstemon</taxon>
    </lineage>
</organism>
<dbReference type="InterPro" id="IPR029058">
    <property type="entry name" value="AB_hydrolase_fold"/>
</dbReference>
<dbReference type="SUPFAM" id="SSF53474">
    <property type="entry name" value="alpha/beta-Hydrolases"/>
    <property type="match status" value="1"/>
</dbReference>
<dbReference type="PANTHER" id="PTHR23024">
    <property type="entry name" value="ARYLACETAMIDE DEACETYLASE"/>
    <property type="match status" value="1"/>
</dbReference>
<keyword evidence="2" id="KW-0732">Signal</keyword>
<dbReference type="EMBL" id="JBJXBP010000002">
    <property type="protein sequence ID" value="KAL3843670.1"/>
    <property type="molecule type" value="Genomic_DNA"/>
</dbReference>
<comment type="similarity">
    <text evidence="1">Belongs to the 'GDXG' lipolytic enzyme family.</text>
</comment>
<feature type="signal peptide" evidence="2">
    <location>
        <begin position="1"/>
        <end position="23"/>
    </location>
</feature>
<dbReference type="Gene3D" id="3.40.50.1820">
    <property type="entry name" value="alpha/beta hydrolase"/>
    <property type="match status" value="1"/>
</dbReference>
<gene>
    <name evidence="4" type="ORF">ACJIZ3_001073</name>
</gene>
<dbReference type="InterPro" id="IPR050466">
    <property type="entry name" value="Carboxylest/Gibb_receptor"/>
</dbReference>
<evidence type="ECO:0000259" key="3">
    <source>
        <dbReference type="Pfam" id="PF07859"/>
    </source>
</evidence>
<dbReference type="Pfam" id="PF07859">
    <property type="entry name" value="Abhydrolase_3"/>
    <property type="match status" value="1"/>
</dbReference>
<dbReference type="AlphaFoldDB" id="A0ABD3U5E8"/>
<evidence type="ECO:0000313" key="4">
    <source>
        <dbReference type="EMBL" id="KAL3843670.1"/>
    </source>
</evidence>
<protein>
    <recommendedName>
        <fullName evidence="3">Alpha/beta hydrolase fold-3 domain-containing protein</fullName>
    </recommendedName>
</protein>
<feature type="chain" id="PRO_5044821096" description="Alpha/beta hydrolase fold-3 domain-containing protein" evidence="2">
    <location>
        <begin position="24"/>
        <end position="356"/>
    </location>
</feature>
<name>A0ABD3U5E8_9LAMI</name>
<evidence type="ECO:0000256" key="2">
    <source>
        <dbReference type="SAM" id="SignalP"/>
    </source>
</evidence>
<proteinExistence type="inferred from homology"/>
<comment type="caution">
    <text evidence="4">The sequence shown here is derived from an EMBL/GenBank/DDBJ whole genome shotgun (WGS) entry which is preliminary data.</text>
</comment>
<keyword evidence="5" id="KW-1185">Reference proteome</keyword>
<reference evidence="4 5" key="1">
    <citation type="submission" date="2024-12" db="EMBL/GenBank/DDBJ databases">
        <title>The unique morphological basis and parallel evolutionary history of personate flowers in Penstemon.</title>
        <authorList>
            <person name="Depatie T.H."/>
            <person name="Wessinger C.A."/>
        </authorList>
    </citation>
    <scope>NUCLEOTIDE SEQUENCE [LARGE SCALE GENOMIC DNA]</scope>
    <source>
        <strain evidence="4">WTNN_2</strain>
        <tissue evidence="4">Leaf</tissue>
    </source>
</reference>